<dbReference type="EC" id="3.2.1.17" evidence="2"/>
<sequence>MKLPAALCIVASAAVLCSSGYGETVEVKETILRFYEYEFNNTSGSLSCGYFQIKLGYWTDCGKPGPDWKTCANNMQCASKCVQNYMVRYARHYGCPATCEGYAREHNGGPRGCKNPNTIPYWKRVQKQGC</sequence>
<dbReference type="PANTHER" id="PTHR11195:SF13">
    <property type="entry name" value="INVERTEBRATE-TYPE LYSOZYME 2-RELATED"/>
    <property type="match status" value="1"/>
</dbReference>
<evidence type="ECO:0000256" key="2">
    <source>
        <dbReference type="ARBA" id="ARBA00012732"/>
    </source>
</evidence>
<keyword evidence="6" id="KW-0044">Antibiotic</keyword>
<organism evidence="10 11">
    <name type="scientific">Mya arenaria</name>
    <name type="common">Soft-shell clam</name>
    <dbReference type="NCBI Taxonomy" id="6604"/>
    <lineage>
        <taxon>Eukaryota</taxon>
        <taxon>Metazoa</taxon>
        <taxon>Spiralia</taxon>
        <taxon>Lophotrochozoa</taxon>
        <taxon>Mollusca</taxon>
        <taxon>Bivalvia</taxon>
        <taxon>Autobranchia</taxon>
        <taxon>Heteroconchia</taxon>
        <taxon>Euheterodonta</taxon>
        <taxon>Imparidentia</taxon>
        <taxon>Neoheterodontei</taxon>
        <taxon>Myida</taxon>
        <taxon>Myoidea</taxon>
        <taxon>Myidae</taxon>
        <taxon>Mya</taxon>
    </lineage>
</organism>
<dbReference type="EMBL" id="CP111015">
    <property type="protein sequence ID" value="WAR01741.1"/>
    <property type="molecule type" value="Genomic_DNA"/>
</dbReference>
<evidence type="ECO:0000256" key="3">
    <source>
        <dbReference type="ARBA" id="ARBA00022529"/>
    </source>
</evidence>
<dbReference type="PANTHER" id="PTHR11195">
    <property type="entry name" value="DESTABILASE-RELATED"/>
    <property type="match status" value="1"/>
</dbReference>
<dbReference type="Proteomes" id="UP001164746">
    <property type="component" value="Chromosome 4"/>
</dbReference>
<keyword evidence="9" id="KW-0732">Signal</keyword>
<reference evidence="10" key="1">
    <citation type="submission" date="2022-11" db="EMBL/GenBank/DDBJ databases">
        <title>Centuries of genome instability and evolution in soft-shell clam transmissible cancer (bioRxiv).</title>
        <authorList>
            <person name="Hart S.F.M."/>
            <person name="Yonemitsu M.A."/>
            <person name="Giersch R.M."/>
            <person name="Beal B.F."/>
            <person name="Arriagada G."/>
            <person name="Davis B.W."/>
            <person name="Ostrander E.A."/>
            <person name="Goff S.P."/>
            <person name="Metzger M.J."/>
        </authorList>
    </citation>
    <scope>NUCLEOTIDE SEQUENCE</scope>
    <source>
        <strain evidence="10">MELC-2E11</strain>
        <tissue evidence="10">Siphon/mantle</tissue>
    </source>
</reference>
<evidence type="ECO:0000256" key="7">
    <source>
        <dbReference type="ARBA" id="ARBA00023157"/>
    </source>
</evidence>
<evidence type="ECO:0000313" key="11">
    <source>
        <dbReference type="Proteomes" id="UP001164746"/>
    </source>
</evidence>
<dbReference type="SUPFAM" id="SSF53955">
    <property type="entry name" value="Lysozyme-like"/>
    <property type="match status" value="1"/>
</dbReference>
<dbReference type="InterPro" id="IPR023346">
    <property type="entry name" value="Lysozyme-like_dom_sf"/>
</dbReference>
<protein>
    <recommendedName>
        <fullName evidence="2">lysozyme</fullName>
        <ecNumber evidence="2">3.2.1.17</ecNumber>
    </recommendedName>
</protein>
<evidence type="ECO:0000256" key="4">
    <source>
        <dbReference type="ARBA" id="ARBA00022638"/>
    </source>
</evidence>
<dbReference type="PROSITE" id="PS51909">
    <property type="entry name" value="LYSOZYME_I"/>
    <property type="match status" value="1"/>
</dbReference>
<evidence type="ECO:0000256" key="5">
    <source>
        <dbReference type="ARBA" id="ARBA00022801"/>
    </source>
</evidence>
<evidence type="ECO:0000256" key="8">
    <source>
        <dbReference type="ARBA" id="ARBA00023295"/>
    </source>
</evidence>
<keyword evidence="4" id="KW-0081">Bacteriolytic enzyme</keyword>
<proteinExistence type="predicted"/>
<evidence type="ECO:0000256" key="9">
    <source>
        <dbReference type="SAM" id="SignalP"/>
    </source>
</evidence>
<evidence type="ECO:0000256" key="6">
    <source>
        <dbReference type="ARBA" id="ARBA00023022"/>
    </source>
</evidence>
<keyword evidence="3" id="KW-0929">Antimicrobial</keyword>
<comment type="catalytic activity">
    <reaction evidence="1">
        <text>Hydrolysis of (1-&gt;4)-beta-linkages between N-acetylmuramic acid and N-acetyl-D-glucosamine residues in a peptidoglycan and between N-acetyl-D-glucosamine residues in chitodextrins.</text>
        <dbReference type="EC" id="3.2.1.17"/>
    </reaction>
</comment>
<keyword evidence="7" id="KW-1015">Disulfide bond</keyword>
<feature type="signal peptide" evidence="9">
    <location>
        <begin position="1"/>
        <end position="22"/>
    </location>
</feature>
<dbReference type="InterPro" id="IPR008597">
    <property type="entry name" value="Invert_lysozyme"/>
</dbReference>
<accession>A0ABY7DZR0</accession>
<keyword evidence="5" id="KW-0378">Hydrolase</keyword>
<keyword evidence="11" id="KW-1185">Reference proteome</keyword>
<evidence type="ECO:0000313" key="10">
    <source>
        <dbReference type="EMBL" id="WAR01741.1"/>
    </source>
</evidence>
<evidence type="ECO:0000256" key="1">
    <source>
        <dbReference type="ARBA" id="ARBA00000632"/>
    </source>
</evidence>
<feature type="chain" id="PRO_5046211602" description="lysozyme" evidence="9">
    <location>
        <begin position="23"/>
        <end position="130"/>
    </location>
</feature>
<dbReference type="Gene3D" id="1.10.530.10">
    <property type="match status" value="1"/>
</dbReference>
<name>A0ABY7DZR0_MYAAR</name>
<gene>
    <name evidence="10" type="ORF">MAR_008299</name>
</gene>
<keyword evidence="8" id="KW-0326">Glycosidase</keyword>
<dbReference type="Pfam" id="PF05497">
    <property type="entry name" value="Destabilase"/>
    <property type="match status" value="1"/>
</dbReference>